<evidence type="ECO:0000256" key="1">
    <source>
        <dbReference type="SAM" id="MobiDB-lite"/>
    </source>
</evidence>
<dbReference type="Gene3D" id="1.25.40.420">
    <property type="match status" value="1"/>
</dbReference>
<dbReference type="InterPro" id="IPR011333">
    <property type="entry name" value="SKP1/BTB/POZ_sf"/>
</dbReference>
<feature type="compositionally biased region" description="Low complexity" evidence="1">
    <location>
        <begin position="582"/>
        <end position="591"/>
    </location>
</feature>
<dbReference type="OrthoDB" id="6359816at2759"/>
<reference evidence="3 4" key="1">
    <citation type="journal article" date="2018" name="Sci. Rep.">
        <title>Genomic signatures of local adaptation to the degree of environmental predictability in rotifers.</title>
        <authorList>
            <person name="Franch-Gras L."/>
            <person name="Hahn C."/>
            <person name="Garcia-Roger E.M."/>
            <person name="Carmona M.J."/>
            <person name="Serra M."/>
            <person name="Gomez A."/>
        </authorList>
    </citation>
    <scope>NUCLEOTIDE SEQUENCE [LARGE SCALE GENOMIC DNA]</scope>
    <source>
        <strain evidence="3">HYR1</strain>
    </source>
</reference>
<dbReference type="InterPro" id="IPR000210">
    <property type="entry name" value="BTB/POZ_dom"/>
</dbReference>
<dbReference type="InterPro" id="IPR008974">
    <property type="entry name" value="TRAF-like"/>
</dbReference>
<evidence type="ECO:0000259" key="2">
    <source>
        <dbReference type="PROSITE" id="PS50097"/>
    </source>
</evidence>
<accession>A0A3M7SWK0</accession>
<feature type="domain" description="BTB" evidence="2">
    <location>
        <begin position="657"/>
        <end position="731"/>
    </location>
</feature>
<dbReference type="Gene3D" id="2.60.210.10">
    <property type="entry name" value="Apoptosis, Tumor Necrosis Factor Receptor Associated Protein 2, Chain A"/>
    <property type="match status" value="1"/>
</dbReference>
<dbReference type="EMBL" id="REGN01000667">
    <property type="protein sequence ID" value="RNA40184.1"/>
    <property type="molecule type" value="Genomic_DNA"/>
</dbReference>
<organism evidence="3 4">
    <name type="scientific">Brachionus plicatilis</name>
    <name type="common">Marine rotifer</name>
    <name type="synonym">Brachionus muelleri</name>
    <dbReference type="NCBI Taxonomy" id="10195"/>
    <lineage>
        <taxon>Eukaryota</taxon>
        <taxon>Metazoa</taxon>
        <taxon>Spiralia</taxon>
        <taxon>Gnathifera</taxon>
        <taxon>Rotifera</taxon>
        <taxon>Eurotatoria</taxon>
        <taxon>Monogononta</taxon>
        <taxon>Pseudotrocha</taxon>
        <taxon>Ploima</taxon>
        <taxon>Brachionidae</taxon>
        <taxon>Brachionus</taxon>
    </lineage>
</organism>
<gene>
    <name evidence="3" type="ORF">BpHYR1_013820</name>
</gene>
<dbReference type="Gene3D" id="3.30.710.10">
    <property type="entry name" value="Potassium Channel Kv1.1, Chain A"/>
    <property type="match status" value="1"/>
</dbReference>
<name>A0A3M7SWK0_BRAPC</name>
<dbReference type="Proteomes" id="UP000276133">
    <property type="component" value="Unassembled WGS sequence"/>
</dbReference>
<dbReference type="STRING" id="10195.A0A3M7SWK0"/>
<dbReference type="SMART" id="SM00225">
    <property type="entry name" value="BTB"/>
    <property type="match status" value="1"/>
</dbReference>
<keyword evidence="4" id="KW-1185">Reference proteome</keyword>
<dbReference type="SUPFAM" id="SSF49599">
    <property type="entry name" value="TRAF domain-like"/>
    <property type="match status" value="1"/>
</dbReference>
<protein>
    <submittedName>
        <fullName evidence="3">Roadkill isoform X5</fullName>
    </submittedName>
</protein>
<sequence length="874" mass="100557">MSDESVTNIVKDIDCIQETQQHSVTIEHSWSIKDICDLIASKRPGEKIESEQFGYTGPKNAPSCKHCESGNRNAERSRLAIIPSSYSVDFELACDYLVNNSAWRLEITKSNSDLNHVDVNAALFGIAKSEHFDQHILRTIEQLAKSEYELFVKIKFSLLNDKMNEVFANDLLEVKLDLKKCLHQLALRQSEGTNRPKNTFLLEHYRKENFFQIKNLLNWLNDRKSDDFCLMTEFKLYRKSLSKMSSETTRSKLRPRMDMEKCGQANRVSSLLMLDFKHAWTIKNWRDFLMPGSTTHTFLNHFEISSMFSESTNSAKLVNEFGDEFDTSSTVQIQSIKFGKFTSKLFFLLHTHKNSCQAGHQCANSKINFDKHKIDSLLEQVKWKLQLYPNGYSHDYENNLSLFVNFSQLSGQLSQFAPVGSRNKSFGPSNGDASLEETFYDSSEDYGVILLIKSLPSQCPDHMDRSQAQTERKHARKAHSCETFVKASFQICILDSHGKKVDKCQSEKQLFELFGSWGYKEYMNSADLQQMKEKYLTDSNLNLHCKIVLFYTVTTKMSTSGCTDVSLVVKENKLEIKNAQLSTSESTSSSENMETRQHSANGVRQPKPMVKHLKKKKSPASNKINDYCNTLVYDLRRMFLKSEMSNLTIQAPVRLAEQMEISTEPDQNFKEFKVHKLILSSRSEVFFKMFNSDSLENGANAINTLCIRDFDAFIVEIFLNFLYTDILEINFKNFKLNFDTCDPNLRYVSENGEETGKSSDEEANEKMAVRNELCGHIFAELFKIADKYCVHRLKQLCENQLVKLINQDNTVELLVISYLHSSAKLKKKCFNFLAENVSSIISQPSWTHLEKSYPGLLAETFRVLYFKNKEKASF</sequence>
<dbReference type="Pfam" id="PF00651">
    <property type="entry name" value="BTB"/>
    <property type="match status" value="1"/>
</dbReference>
<dbReference type="PROSITE" id="PS50097">
    <property type="entry name" value="BTB"/>
    <property type="match status" value="1"/>
</dbReference>
<feature type="region of interest" description="Disordered" evidence="1">
    <location>
        <begin position="579"/>
        <end position="609"/>
    </location>
</feature>
<evidence type="ECO:0000313" key="4">
    <source>
        <dbReference type="Proteomes" id="UP000276133"/>
    </source>
</evidence>
<comment type="caution">
    <text evidence="3">The sequence shown here is derived from an EMBL/GenBank/DDBJ whole genome shotgun (WGS) entry which is preliminary data.</text>
</comment>
<dbReference type="SUPFAM" id="SSF54695">
    <property type="entry name" value="POZ domain"/>
    <property type="match status" value="1"/>
</dbReference>
<dbReference type="AlphaFoldDB" id="A0A3M7SWK0"/>
<dbReference type="PANTHER" id="PTHR24413">
    <property type="entry name" value="SPECKLE-TYPE POZ PROTEIN"/>
    <property type="match status" value="1"/>
</dbReference>
<evidence type="ECO:0000313" key="3">
    <source>
        <dbReference type="EMBL" id="RNA40184.1"/>
    </source>
</evidence>
<dbReference type="CDD" id="cd18186">
    <property type="entry name" value="BTB_POZ_ZBTB_KLHL-like"/>
    <property type="match status" value="1"/>
</dbReference>
<proteinExistence type="predicted"/>